<organism evidence="2 3">
    <name type="scientific">Methanocella arvoryzae (strain DSM 22066 / NBRC 105507 / MRE50)</name>
    <dbReference type="NCBI Taxonomy" id="351160"/>
    <lineage>
        <taxon>Archaea</taxon>
        <taxon>Methanobacteriati</taxon>
        <taxon>Methanobacteriota</taxon>
        <taxon>Stenosarchaea group</taxon>
        <taxon>Methanomicrobia</taxon>
        <taxon>Methanocellales</taxon>
        <taxon>Methanocellaceae</taxon>
        <taxon>Methanocella</taxon>
    </lineage>
</organism>
<name>Q0W4J7_METAR</name>
<feature type="compositionally biased region" description="Low complexity" evidence="1">
    <location>
        <begin position="19"/>
        <end position="31"/>
    </location>
</feature>
<evidence type="ECO:0000313" key="3">
    <source>
        <dbReference type="Proteomes" id="UP000000663"/>
    </source>
</evidence>
<evidence type="ECO:0000256" key="1">
    <source>
        <dbReference type="SAM" id="MobiDB-lite"/>
    </source>
</evidence>
<dbReference type="Proteomes" id="UP000000663">
    <property type="component" value="Chromosome"/>
</dbReference>
<gene>
    <name evidence="2" type="ORF">RCIA106</name>
</gene>
<dbReference type="KEGG" id="rci:RCIA106"/>
<dbReference type="AlphaFoldDB" id="Q0W4J7"/>
<dbReference type="EMBL" id="AM114193">
    <property type="protein sequence ID" value="CAJ36696.1"/>
    <property type="molecule type" value="Genomic_DNA"/>
</dbReference>
<evidence type="ECO:0000313" key="2">
    <source>
        <dbReference type="EMBL" id="CAJ36696.1"/>
    </source>
</evidence>
<protein>
    <submittedName>
        <fullName evidence="2">Uncharacterized protein</fullName>
    </submittedName>
</protein>
<feature type="region of interest" description="Disordered" evidence="1">
    <location>
        <begin position="19"/>
        <end position="78"/>
    </location>
</feature>
<keyword evidence="3" id="KW-1185">Reference proteome</keyword>
<proteinExistence type="predicted"/>
<accession>Q0W4J7</accession>
<sequence length="78" mass="8337">MRRWPGNGRLPKAVSLSACEGGSTGAAEGAARSYRRGCERGPDIGAPETTSSPPSGGRRPAIIRMNYRQNGRRPARIE</sequence>
<reference evidence="2 3" key="1">
    <citation type="journal article" date="2006" name="Science">
        <title>Genome of rice cluster I archaea -- the key methane producers in the rice rhizosphere.</title>
        <authorList>
            <person name="Erkel C."/>
            <person name="Kube M."/>
            <person name="Reinhardt R."/>
            <person name="Liesack W."/>
        </authorList>
    </citation>
    <scope>NUCLEOTIDE SEQUENCE [LARGE SCALE GENOMIC DNA]</scope>
    <source>
        <strain evidence="3">DSM 22066 / NBRC 105507 / MRE50</strain>
    </source>
</reference>